<dbReference type="AlphaFoldDB" id="A0A841E2X1"/>
<dbReference type="InterPro" id="IPR036873">
    <property type="entry name" value="Rhodanese-like_dom_sf"/>
</dbReference>
<comment type="caution">
    <text evidence="2">The sequence shown here is derived from an EMBL/GenBank/DDBJ whole genome shotgun (WGS) entry which is preliminary data.</text>
</comment>
<dbReference type="CDD" id="cd00158">
    <property type="entry name" value="RHOD"/>
    <property type="match status" value="1"/>
</dbReference>
<dbReference type="EMBL" id="JACHLY010000001">
    <property type="protein sequence ID" value="MBB5998147.1"/>
    <property type="molecule type" value="Genomic_DNA"/>
</dbReference>
<dbReference type="RefSeq" id="WP_184634275.1">
    <property type="nucleotide sequence ID" value="NZ_BAABKT010000019.1"/>
</dbReference>
<dbReference type="InterPro" id="IPR001763">
    <property type="entry name" value="Rhodanese-like_dom"/>
</dbReference>
<dbReference type="InterPro" id="IPR050229">
    <property type="entry name" value="GlpE_sulfurtransferase"/>
</dbReference>
<dbReference type="PANTHER" id="PTHR43031:SF17">
    <property type="entry name" value="SULFURTRANSFERASE YTWF-RELATED"/>
    <property type="match status" value="1"/>
</dbReference>
<sequence length="102" mass="11323">MEPRHVSEQQDRLQVVDVREVEERDVGRIPGSRWIPMDALPQRLGERDAGSPAVTVCRSGRMADYLADQGYQADNLDGGIAVWAEEKLPVRRPANDTPGKVA</sequence>
<dbReference type="SUPFAM" id="SSF52821">
    <property type="entry name" value="Rhodanese/Cell cycle control phosphatase"/>
    <property type="match status" value="1"/>
</dbReference>
<reference evidence="2 3" key="1">
    <citation type="submission" date="2020-08" db="EMBL/GenBank/DDBJ databases">
        <title>Sequencing the genomes of 1000 actinobacteria strains.</title>
        <authorList>
            <person name="Klenk H.-P."/>
        </authorList>
    </citation>
    <scope>NUCLEOTIDE SEQUENCE [LARGE SCALE GENOMIC DNA]</scope>
    <source>
        <strain evidence="2 3">DSM 44593</strain>
    </source>
</reference>
<dbReference type="Pfam" id="PF00581">
    <property type="entry name" value="Rhodanese"/>
    <property type="match status" value="1"/>
</dbReference>
<dbReference type="GO" id="GO:0016740">
    <property type="term" value="F:transferase activity"/>
    <property type="evidence" value="ECO:0007669"/>
    <property type="project" value="UniProtKB-KW"/>
</dbReference>
<keyword evidence="3" id="KW-1185">Reference proteome</keyword>
<organism evidence="2 3">
    <name type="scientific">Streptomonospora salina</name>
    <dbReference type="NCBI Taxonomy" id="104205"/>
    <lineage>
        <taxon>Bacteria</taxon>
        <taxon>Bacillati</taxon>
        <taxon>Actinomycetota</taxon>
        <taxon>Actinomycetes</taxon>
        <taxon>Streptosporangiales</taxon>
        <taxon>Nocardiopsidaceae</taxon>
        <taxon>Streptomonospora</taxon>
    </lineage>
</organism>
<dbReference type="Gene3D" id="3.40.250.10">
    <property type="entry name" value="Rhodanese-like domain"/>
    <property type="match status" value="1"/>
</dbReference>
<gene>
    <name evidence="2" type="ORF">HNR25_001898</name>
</gene>
<feature type="domain" description="Rhodanese" evidence="1">
    <location>
        <begin position="9"/>
        <end position="92"/>
    </location>
</feature>
<accession>A0A841E2X1</accession>
<dbReference type="PROSITE" id="PS50206">
    <property type="entry name" value="RHODANESE_3"/>
    <property type="match status" value="1"/>
</dbReference>
<dbReference type="SMART" id="SM00450">
    <property type="entry name" value="RHOD"/>
    <property type="match status" value="1"/>
</dbReference>
<evidence type="ECO:0000313" key="3">
    <source>
        <dbReference type="Proteomes" id="UP000578077"/>
    </source>
</evidence>
<dbReference type="PANTHER" id="PTHR43031">
    <property type="entry name" value="FAD-DEPENDENT OXIDOREDUCTASE"/>
    <property type="match status" value="1"/>
</dbReference>
<evidence type="ECO:0000313" key="2">
    <source>
        <dbReference type="EMBL" id="MBB5998147.1"/>
    </source>
</evidence>
<name>A0A841E2X1_9ACTN</name>
<dbReference type="Proteomes" id="UP000578077">
    <property type="component" value="Unassembled WGS sequence"/>
</dbReference>
<evidence type="ECO:0000259" key="1">
    <source>
        <dbReference type="PROSITE" id="PS50206"/>
    </source>
</evidence>
<protein>
    <submittedName>
        <fullName evidence="2">Rhodanese-related sulfurtransferase</fullName>
    </submittedName>
</protein>
<proteinExistence type="predicted"/>
<keyword evidence="2" id="KW-0808">Transferase</keyword>